<dbReference type="InterPro" id="IPR051398">
    <property type="entry name" value="Polysacch_Deacetylase"/>
</dbReference>
<protein>
    <recommendedName>
        <fullName evidence="3">NodB homology domain-containing protein</fullName>
    </recommendedName>
</protein>
<accession>A0A382JIB4</accession>
<organism evidence="4">
    <name type="scientific">marine metagenome</name>
    <dbReference type="NCBI Taxonomy" id="408172"/>
    <lineage>
        <taxon>unclassified sequences</taxon>
        <taxon>metagenomes</taxon>
        <taxon>ecological metagenomes</taxon>
    </lineage>
</organism>
<feature type="domain" description="NodB homology" evidence="3">
    <location>
        <begin position="59"/>
        <end position="268"/>
    </location>
</feature>
<feature type="non-terminal residue" evidence="4">
    <location>
        <position position="1"/>
    </location>
</feature>
<dbReference type="EMBL" id="UINC01074058">
    <property type="protein sequence ID" value="SVC10897.1"/>
    <property type="molecule type" value="Genomic_DNA"/>
</dbReference>
<evidence type="ECO:0000256" key="2">
    <source>
        <dbReference type="ARBA" id="ARBA00022729"/>
    </source>
</evidence>
<dbReference type="PANTHER" id="PTHR34216:SF3">
    <property type="entry name" value="POLY-BETA-1,6-N-ACETYL-D-GLUCOSAMINE N-DEACETYLASE"/>
    <property type="match status" value="1"/>
</dbReference>
<name>A0A382JIB4_9ZZZZ</name>
<sequence>HSTGYDKSPRLRVLLYHDIAPEEHEDFERQLGWLSRRWTFISPEQFTSFIKGEATIQNNSLLLTFDDGFASNLIVAEKILNPMGIQALFFVVSDLVDIEDNEEARQFIVRNVKLGTSMDKLPTYLSNMKWADLEALLEQGHMIGAHTRTHARLSEISSSDGLEDEIVCSADLLENRLGVRVEHFAYTFGDLASFSSQALRIAQKRFRYVYSSLRGNNTIGTSSFAIRRDVLTPSDSKALVGAFLEGGADFLYRSSLNNLDYWAGRGNC</sequence>
<reference evidence="4" key="1">
    <citation type="submission" date="2018-05" db="EMBL/GenBank/DDBJ databases">
        <authorList>
            <person name="Lanie J.A."/>
            <person name="Ng W.-L."/>
            <person name="Kazmierczak K.M."/>
            <person name="Andrzejewski T.M."/>
            <person name="Davidsen T.M."/>
            <person name="Wayne K.J."/>
            <person name="Tettelin H."/>
            <person name="Glass J.I."/>
            <person name="Rusch D."/>
            <person name="Podicherti R."/>
            <person name="Tsui H.-C.T."/>
            <person name="Winkler M.E."/>
        </authorList>
    </citation>
    <scope>NUCLEOTIDE SEQUENCE</scope>
</reference>
<dbReference type="Pfam" id="PF01522">
    <property type="entry name" value="Polysacc_deac_1"/>
    <property type="match status" value="1"/>
</dbReference>
<evidence type="ECO:0000259" key="3">
    <source>
        <dbReference type="PROSITE" id="PS51677"/>
    </source>
</evidence>
<dbReference type="Gene3D" id="3.20.20.370">
    <property type="entry name" value="Glycoside hydrolase/deacetylase"/>
    <property type="match status" value="1"/>
</dbReference>
<dbReference type="GO" id="GO:0005975">
    <property type="term" value="P:carbohydrate metabolic process"/>
    <property type="evidence" value="ECO:0007669"/>
    <property type="project" value="InterPro"/>
</dbReference>
<proteinExistence type="predicted"/>
<dbReference type="InterPro" id="IPR002509">
    <property type="entry name" value="NODB_dom"/>
</dbReference>
<dbReference type="GO" id="GO:0005576">
    <property type="term" value="C:extracellular region"/>
    <property type="evidence" value="ECO:0007669"/>
    <property type="project" value="UniProtKB-SubCell"/>
</dbReference>
<dbReference type="InterPro" id="IPR011330">
    <property type="entry name" value="Glyco_hydro/deAcase_b/a-brl"/>
</dbReference>
<dbReference type="PROSITE" id="PS51677">
    <property type="entry name" value="NODB"/>
    <property type="match status" value="1"/>
</dbReference>
<comment type="subcellular location">
    <subcellularLocation>
        <location evidence="1">Secreted</location>
    </subcellularLocation>
</comment>
<dbReference type="PANTHER" id="PTHR34216">
    <property type="match status" value="1"/>
</dbReference>
<keyword evidence="2" id="KW-0732">Signal</keyword>
<evidence type="ECO:0000256" key="1">
    <source>
        <dbReference type="ARBA" id="ARBA00004613"/>
    </source>
</evidence>
<dbReference type="CDD" id="cd10918">
    <property type="entry name" value="CE4_NodB_like_5s_6s"/>
    <property type="match status" value="1"/>
</dbReference>
<evidence type="ECO:0000313" key="4">
    <source>
        <dbReference type="EMBL" id="SVC10897.1"/>
    </source>
</evidence>
<dbReference type="AlphaFoldDB" id="A0A382JIB4"/>
<dbReference type="SUPFAM" id="SSF88713">
    <property type="entry name" value="Glycoside hydrolase/deacetylase"/>
    <property type="match status" value="1"/>
</dbReference>
<dbReference type="GO" id="GO:0016810">
    <property type="term" value="F:hydrolase activity, acting on carbon-nitrogen (but not peptide) bonds"/>
    <property type="evidence" value="ECO:0007669"/>
    <property type="project" value="InterPro"/>
</dbReference>
<gene>
    <name evidence="4" type="ORF">METZ01_LOCUS263751</name>
</gene>